<gene>
    <name evidence="3" type="ORF">GCM10007895_13330</name>
</gene>
<dbReference type="RefSeq" id="WP_095506967.1">
    <property type="nucleotide sequence ID" value="NZ_BSNC01000004.1"/>
</dbReference>
<dbReference type="AlphaFoldDB" id="A0AA37W189"/>
<keyword evidence="2" id="KW-0732">Signal</keyword>
<feature type="compositionally biased region" description="Pro residues" evidence="1">
    <location>
        <begin position="415"/>
        <end position="438"/>
    </location>
</feature>
<proteinExistence type="predicted"/>
<comment type="caution">
    <text evidence="3">The sequence shown here is derived from an EMBL/GenBank/DDBJ whole genome shotgun (WGS) entry which is preliminary data.</text>
</comment>
<feature type="region of interest" description="Disordered" evidence="1">
    <location>
        <begin position="409"/>
        <end position="447"/>
    </location>
</feature>
<feature type="chain" id="PRO_5041471192" evidence="2">
    <location>
        <begin position="26"/>
        <end position="820"/>
    </location>
</feature>
<reference evidence="3" key="2">
    <citation type="submission" date="2023-01" db="EMBL/GenBank/DDBJ databases">
        <title>Draft genome sequence of Paraferrimonas sedimenticola strain NBRC 101628.</title>
        <authorList>
            <person name="Sun Q."/>
            <person name="Mori K."/>
        </authorList>
    </citation>
    <scope>NUCLEOTIDE SEQUENCE</scope>
    <source>
        <strain evidence="3">NBRC 101628</strain>
    </source>
</reference>
<evidence type="ECO:0000313" key="4">
    <source>
        <dbReference type="Proteomes" id="UP001161422"/>
    </source>
</evidence>
<evidence type="ECO:0000256" key="1">
    <source>
        <dbReference type="SAM" id="MobiDB-lite"/>
    </source>
</evidence>
<organism evidence="3 4">
    <name type="scientific">Paraferrimonas sedimenticola</name>
    <dbReference type="NCBI Taxonomy" id="375674"/>
    <lineage>
        <taxon>Bacteria</taxon>
        <taxon>Pseudomonadati</taxon>
        <taxon>Pseudomonadota</taxon>
        <taxon>Gammaproteobacteria</taxon>
        <taxon>Alteromonadales</taxon>
        <taxon>Ferrimonadaceae</taxon>
        <taxon>Paraferrimonas</taxon>
    </lineage>
</organism>
<keyword evidence="4" id="KW-1185">Reference proteome</keyword>
<reference evidence="3" key="1">
    <citation type="journal article" date="2014" name="Int. J. Syst. Evol. Microbiol.">
        <title>Complete genome sequence of Corynebacterium casei LMG S-19264T (=DSM 44701T), isolated from a smear-ripened cheese.</title>
        <authorList>
            <consortium name="US DOE Joint Genome Institute (JGI-PGF)"/>
            <person name="Walter F."/>
            <person name="Albersmeier A."/>
            <person name="Kalinowski J."/>
            <person name="Ruckert C."/>
        </authorList>
    </citation>
    <scope>NUCLEOTIDE SEQUENCE</scope>
    <source>
        <strain evidence="3">NBRC 101628</strain>
    </source>
</reference>
<feature type="signal peptide" evidence="2">
    <location>
        <begin position="1"/>
        <end position="25"/>
    </location>
</feature>
<sequence>MAISNKYSSTITASILLLLSNGALAFDSKELGTVFNGESSYGEMPAMSAYGGFEIRAKFSDFSPDNARGWVTLVSESRTKRSIMFDKDTVVVKLGKNSFTISKKDLDFMANGQIAIGIYPGELTASDGVVEYSIENSKIQPNKAQFDRLFRRGNYSGGFSGVVMTQFSLDGKVEQEVYHTSPGLESELPENSGNLTLHEVVVNRPAIEIKPPIEVEKPEPKPPVDQPKAPGQPGYGAVFNGEDAYAEFADWQAQGDIQVRAWLGELTAKADGSYDWLHLLSNAANGQSLRVNNGSVQMQFDRSYPGVYGGLDFASKRFVEVTISAGKLTVSDGDVQKEIANEAIHPSKVTFNRAYFRNGKKYPGILQALEIVDLGQSTNRLAFNAEGFDLVEPAKQGIELVNVEMRVPEQSKPPITQPPEVTPPDTKPPVVNPPPTPENPDKLDLSNSQVKTQQDWDDAFNTMYPAHKPVMNIDVGDDTGRFAWEAPVWLKAYVTMAETFNDPKYIEWAVELVDHLFNYTDEMRAARGEINLVEDGYWQAPKYYMNNYGQPVPGWRHYNPRNGKNWRVQALQDGRILSGVMVVVDYIKRHQIESLMDKANGYMAHAKRIVDSHDTSYSETKQSDVAGSYYYPNSNSETNDNGLSSRPIPFNHNLSQAFVQMYLDKWSDGEPVYHHRVQALTTFFSDKLEYQSDGSCTWRYQHHSQNPDTKAEDLNHGDIDIEFVAAAYAEGVISDDLMMRCITKTFTERMYQDKSYSDLVDGTGVAKGAHQVNSGWHWVRLTQFDKRVQQNVLDTMNQHAPTLTWYGTYLSWANMLKLAQ</sequence>
<name>A0AA37W189_9GAMM</name>
<protein>
    <submittedName>
        <fullName evidence="3">Uncharacterized protein</fullName>
    </submittedName>
</protein>
<evidence type="ECO:0000256" key="2">
    <source>
        <dbReference type="SAM" id="SignalP"/>
    </source>
</evidence>
<accession>A0AA37W189</accession>
<evidence type="ECO:0000313" key="3">
    <source>
        <dbReference type="EMBL" id="GLP96027.1"/>
    </source>
</evidence>
<dbReference type="Proteomes" id="UP001161422">
    <property type="component" value="Unassembled WGS sequence"/>
</dbReference>
<dbReference type="EMBL" id="BSNC01000004">
    <property type="protein sequence ID" value="GLP96027.1"/>
    <property type="molecule type" value="Genomic_DNA"/>
</dbReference>